<keyword evidence="3" id="KW-0436">Ligase</keyword>
<dbReference type="NCBIfam" id="TIGR03098">
    <property type="entry name" value="ligase_PEP_1"/>
    <property type="match status" value="1"/>
</dbReference>
<dbReference type="InterPro" id="IPR025110">
    <property type="entry name" value="AMP-bd_C"/>
</dbReference>
<evidence type="ECO:0000259" key="2">
    <source>
        <dbReference type="Pfam" id="PF13193"/>
    </source>
</evidence>
<feature type="domain" description="AMP-binding enzyme C-terminal" evidence="2">
    <location>
        <begin position="439"/>
        <end position="514"/>
    </location>
</feature>
<evidence type="ECO:0000313" key="3">
    <source>
        <dbReference type="EMBL" id="PRZ42489.1"/>
    </source>
</evidence>
<dbReference type="GO" id="GO:0016877">
    <property type="term" value="F:ligase activity, forming carbon-sulfur bonds"/>
    <property type="evidence" value="ECO:0007669"/>
    <property type="project" value="UniProtKB-ARBA"/>
</dbReference>
<gene>
    <name evidence="3" type="ORF">CLV47_105111</name>
</gene>
<dbReference type="OrthoDB" id="9803968at2"/>
<dbReference type="InterPro" id="IPR017529">
    <property type="entry name" value="AcylCoA_ligase_PEP_1"/>
</dbReference>
<dbReference type="InterPro" id="IPR045851">
    <property type="entry name" value="AMP-bd_C_sf"/>
</dbReference>
<dbReference type="SUPFAM" id="SSF56801">
    <property type="entry name" value="Acetyl-CoA synthetase-like"/>
    <property type="match status" value="1"/>
</dbReference>
<dbReference type="Pfam" id="PF00501">
    <property type="entry name" value="AMP-binding"/>
    <property type="match status" value="1"/>
</dbReference>
<dbReference type="InterPro" id="IPR050237">
    <property type="entry name" value="ATP-dep_AMP-bd_enzyme"/>
</dbReference>
<organism evidence="3 4">
    <name type="scientific">Antricoccus suffuscus</name>
    <dbReference type="NCBI Taxonomy" id="1629062"/>
    <lineage>
        <taxon>Bacteria</taxon>
        <taxon>Bacillati</taxon>
        <taxon>Actinomycetota</taxon>
        <taxon>Actinomycetes</taxon>
        <taxon>Geodermatophilales</taxon>
        <taxon>Antricoccaceae</taxon>
        <taxon>Antricoccus</taxon>
    </lineage>
</organism>
<feature type="domain" description="AMP-dependent synthetase/ligase" evidence="1">
    <location>
        <begin position="10"/>
        <end position="377"/>
    </location>
</feature>
<reference evidence="3 4" key="1">
    <citation type="submission" date="2018-03" db="EMBL/GenBank/DDBJ databases">
        <title>Genomic Encyclopedia of Archaeal and Bacterial Type Strains, Phase II (KMG-II): from individual species to whole genera.</title>
        <authorList>
            <person name="Goeker M."/>
        </authorList>
    </citation>
    <scope>NUCLEOTIDE SEQUENCE [LARGE SCALE GENOMIC DNA]</scope>
    <source>
        <strain evidence="3 4">DSM 100065</strain>
    </source>
</reference>
<dbReference type="PROSITE" id="PS00455">
    <property type="entry name" value="AMP_BINDING"/>
    <property type="match status" value="1"/>
</dbReference>
<dbReference type="Pfam" id="PF13193">
    <property type="entry name" value="AMP-binding_C"/>
    <property type="match status" value="1"/>
</dbReference>
<evidence type="ECO:0000259" key="1">
    <source>
        <dbReference type="Pfam" id="PF00501"/>
    </source>
</evidence>
<dbReference type="Gene3D" id="3.30.300.30">
    <property type="match status" value="1"/>
</dbReference>
<comment type="caution">
    <text evidence="3">The sequence shown here is derived from an EMBL/GenBank/DDBJ whole genome shotgun (WGS) entry which is preliminary data.</text>
</comment>
<name>A0A2T1A1K2_9ACTN</name>
<proteinExistence type="predicted"/>
<dbReference type="AlphaFoldDB" id="A0A2T1A1K2"/>
<dbReference type="RefSeq" id="WP_106348527.1">
    <property type="nucleotide sequence ID" value="NZ_PVUE01000005.1"/>
</dbReference>
<evidence type="ECO:0000313" key="4">
    <source>
        <dbReference type="Proteomes" id="UP000237752"/>
    </source>
</evidence>
<dbReference type="PANTHER" id="PTHR43767:SF10">
    <property type="entry name" value="SURFACTIN SYNTHASE SUBUNIT 1"/>
    <property type="match status" value="1"/>
</dbReference>
<protein>
    <submittedName>
        <fullName evidence="3">Acyl-CoA ligase (AMP-forming) (Exosortase A-associated)</fullName>
    </submittedName>
</protein>
<dbReference type="PANTHER" id="PTHR43767">
    <property type="entry name" value="LONG-CHAIN-FATTY-ACID--COA LIGASE"/>
    <property type="match status" value="1"/>
</dbReference>
<accession>A0A2T1A1K2</accession>
<dbReference type="Proteomes" id="UP000237752">
    <property type="component" value="Unassembled WGS sequence"/>
</dbReference>
<keyword evidence="4" id="KW-1185">Reference proteome</keyword>
<dbReference type="EMBL" id="PVUE01000005">
    <property type="protein sequence ID" value="PRZ42489.1"/>
    <property type="molecule type" value="Genomic_DNA"/>
</dbReference>
<dbReference type="InterPro" id="IPR020845">
    <property type="entry name" value="AMP-binding_CS"/>
</dbReference>
<dbReference type="Gene3D" id="3.40.50.12780">
    <property type="entry name" value="N-terminal domain of ligase-like"/>
    <property type="match status" value="1"/>
</dbReference>
<dbReference type="InterPro" id="IPR000873">
    <property type="entry name" value="AMP-dep_synth/lig_dom"/>
</dbReference>
<sequence>MQTNLHHLIEHRATSNGDAPALTFKDTTFTYAELWAQTQQVAAGLARLGLRSGDRVGVFLDKRIETVTSIFGSSAASAVFVPVNPLLKPAQVVHILNDCDVRVLVTTPERLALLADDLKECDALSSVILVATGITPKDAPDLGDVDVHQWSVVFDNDGSSSQLRSAIDLDIAAILYTSGSTGRPKGVVLSHRNLIVGAESVSQYLGNTADDVILAALPLSFDAGFSQLTTAFSAGAHVILMNYLLPRDVVRLCEKHSVTGLTCVPPLWIQIAAQEWPPAATENLRYFANTGGRMPRTTLDKLRDQFPAATPYLMYGLTEAFRSTYLDPAEIDRRPDSIGKAIPNAEVMVVRPDGSPCDFGEEGELVHRGALVALGYWNDPERTAERFRPVPGRNQDWRSPEVAVFSGDAVVTDNDGFLYFVGRKDEMIKTSGYRVSPTEVEEAAYSTGLVRDVVALGVDDATLGQKILLVVSPSGSDPLDEAALIAAMRHRLPLFMVPSSVVTRSAIPRTPNGKFDRKLLREEVGA</sequence>
<dbReference type="InterPro" id="IPR042099">
    <property type="entry name" value="ANL_N_sf"/>
</dbReference>